<dbReference type="Pfam" id="PF00060">
    <property type="entry name" value="Lig_chan"/>
    <property type="match status" value="1"/>
</dbReference>
<dbReference type="GO" id="GO:0016020">
    <property type="term" value="C:membrane"/>
    <property type="evidence" value="ECO:0007669"/>
    <property type="project" value="UniProtKB-SubCell"/>
</dbReference>
<dbReference type="PANTHER" id="PTHR18966">
    <property type="entry name" value="IONOTROPIC GLUTAMATE RECEPTOR"/>
    <property type="match status" value="1"/>
</dbReference>
<reference evidence="17 18" key="1">
    <citation type="submission" date="2024-04" db="EMBL/GenBank/DDBJ databases">
        <authorList>
            <person name="Fracassetti M."/>
        </authorList>
    </citation>
    <scope>NUCLEOTIDE SEQUENCE [LARGE SCALE GENOMIC DNA]</scope>
</reference>
<dbReference type="CDD" id="cd19990">
    <property type="entry name" value="PBP1_GABAb_receptor_plant"/>
    <property type="match status" value="1"/>
</dbReference>
<evidence type="ECO:0000256" key="14">
    <source>
        <dbReference type="SAM" id="MobiDB-lite"/>
    </source>
</evidence>
<feature type="transmembrane region" description="Helical" evidence="15">
    <location>
        <begin position="561"/>
        <end position="579"/>
    </location>
</feature>
<evidence type="ECO:0000256" key="9">
    <source>
        <dbReference type="ARBA" id="ARBA00023170"/>
    </source>
</evidence>
<dbReference type="Proteomes" id="UP001497516">
    <property type="component" value="Chromosome 5"/>
</dbReference>
<gene>
    <name evidence="17" type="ORF">LTRI10_LOCUS29365</name>
</gene>
<evidence type="ECO:0000256" key="10">
    <source>
        <dbReference type="ARBA" id="ARBA00023180"/>
    </source>
</evidence>
<dbReference type="FunFam" id="3.40.190.10:FF:000054">
    <property type="entry name" value="Glutamate receptor"/>
    <property type="match status" value="1"/>
</dbReference>
<dbReference type="GO" id="GO:0015276">
    <property type="term" value="F:ligand-gated monoatomic ion channel activity"/>
    <property type="evidence" value="ECO:0007669"/>
    <property type="project" value="InterPro"/>
</dbReference>
<dbReference type="SMART" id="SM00079">
    <property type="entry name" value="PBPe"/>
    <property type="match status" value="1"/>
</dbReference>
<dbReference type="Gene3D" id="1.10.287.70">
    <property type="match status" value="1"/>
</dbReference>
<feature type="transmembrane region" description="Helical" evidence="15">
    <location>
        <begin position="591"/>
        <end position="609"/>
    </location>
</feature>
<accession>A0AAV2ER78</accession>
<evidence type="ECO:0000256" key="8">
    <source>
        <dbReference type="ARBA" id="ARBA00023136"/>
    </source>
</evidence>
<dbReference type="FunFam" id="1.10.287.70:FF:000172">
    <property type="entry name" value="Glutamate receptor"/>
    <property type="match status" value="1"/>
</dbReference>
<feature type="transmembrane region" description="Helical" evidence="15">
    <location>
        <begin position="621"/>
        <end position="639"/>
    </location>
</feature>
<feature type="region of interest" description="Disordered" evidence="14">
    <location>
        <begin position="825"/>
        <end position="855"/>
    </location>
</feature>
<dbReference type="InterPro" id="IPR001320">
    <property type="entry name" value="Iontro_rcpt_C"/>
</dbReference>
<dbReference type="InterPro" id="IPR001828">
    <property type="entry name" value="ANF_lig-bd_rcpt"/>
</dbReference>
<proteinExistence type="inferred from homology"/>
<evidence type="ECO:0000256" key="6">
    <source>
        <dbReference type="ARBA" id="ARBA00022989"/>
    </source>
</evidence>
<dbReference type="InterPro" id="IPR017103">
    <property type="entry name" value="Iontropic_Glu_rcpt_pln"/>
</dbReference>
<keyword evidence="8 13" id="KW-0472">Membrane</keyword>
<dbReference type="SUPFAM" id="SSF53822">
    <property type="entry name" value="Periplasmic binding protein-like I"/>
    <property type="match status" value="1"/>
</dbReference>
<evidence type="ECO:0000256" key="4">
    <source>
        <dbReference type="ARBA" id="ARBA00022692"/>
    </source>
</evidence>
<evidence type="ECO:0000256" key="5">
    <source>
        <dbReference type="ARBA" id="ARBA00022729"/>
    </source>
</evidence>
<dbReference type="CDD" id="cd13686">
    <property type="entry name" value="GluR_Plant"/>
    <property type="match status" value="1"/>
</dbReference>
<dbReference type="Pfam" id="PF10613">
    <property type="entry name" value="Lig_chan-Glu_bd"/>
    <property type="match status" value="1"/>
</dbReference>
<dbReference type="InterPro" id="IPR044440">
    <property type="entry name" value="GABAb_receptor_plant_PBP1"/>
</dbReference>
<evidence type="ECO:0000256" key="7">
    <source>
        <dbReference type="ARBA" id="ARBA00023065"/>
    </source>
</evidence>
<keyword evidence="4 15" id="KW-0812">Transmembrane</keyword>
<keyword evidence="12 13" id="KW-0407">Ion channel</keyword>
<dbReference type="EMBL" id="OZ034818">
    <property type="protein sequence ID" value="CAL1388436.1"/>
    <property type="molecule type" value="Genomic_DNA"/>
</dbReference>
<evidence type="ECO:0000313" key="17">
    <source>
        <dbReference type="EMBL" id="CAL1388436.1"/>
    </source>
</evidence>
<comment type="subcellular location">
    <subcellularLocation>
        <location evidence="1">Membrane</location>
        <topology evidence="1">Multi-pass membrane protein</topology>
    </subcellularLocation>
</comment>
<organism evidence="17 18">
    <name type="scientific">Linum trigynum</name>
    <dbReference type="NCBI Taxonomy" id="586398"/>
    <lineage>
        <taxon>Eukaryota</taxon>
        <taxon>Viridiplantae</taxon>
        <taxon>Streptophyta</taxon>
        <taxon>Embryophyta</taxon>
        <taxon>Tracheophyta</taxon>
        <taxon>Spermatophyta</taxon>
        <taxon>Magnoliopsida</taxon>
        <taxon>eudicotyledons</taxon>
        <taxon>Gunneridae</taxon>
        <taxon>Pentapetalae</taxon>
        <taxon>rosids</taxon>
        <taxon>fabids</taxon>
        <taxon>Malpighiales</taxon>
        <taxon>Linaceae</taxon>
        <taxon>Linum</taxon>
    </lineage>
</organism>
<evidence type="ECO:0000259" key="16">
    <source>
        <dbReference type="SMART" id="SM00079"/>
    </source>
</evidence>
<dbReference type="Gene3D" id="3.40.190.10">
    <property type="entry name" value="Periplasmic binding protein-like II"/>
    <property type="match status" value="2"/>
</dbReference>
<evidence type="ECO:0000256" key="11">
    <source>
        <dbReference type="ARBA" id="ARBA00023286"/>
    </source>
</evidence>
<evidence type="ECO:0000256" key="3">
    <source>
        <dbReference type="ARBA" id="ARBA00022448"/>
    </source>
</evidence>
<keyword evidence="3 13" id="KW-0813">Transport</keyword>
<dbReference type="Pfam" id="PF01094">
    <property type="entry name" value="ANF_receptor"/>
    <property type="match status" value="1"/>
</dbReference>
<dbReference type="InterPro" id="IPR015683">
    <property type="entry name" value="Ionotropic_Glu_rcpt"/>
</dbReference>
<evidence type="ECO:0000256" key="13">
    <source>
        <dbReference type="PIRNR" id="PIRNR037090"/>
    </source>
</evidence>
<protein>
    <recommendedName>
        <fullName evidence="13">Glutamate receptor</fullName>
    </recommendedName>
</protein>
<feature type="region of interest" description="Disordered" evidence="14">
    <location>
        <begin position="876"/>
        <end position="896"/>
    </location>
</feature>
<comment type="similarity">
    <text evidence="2 13">Belongs to the glutamate-gated ion channel (TC 1.A.10.1) family.</text>
</comment>
<evidence type="ECO:0000256" key="12">
    <source>
        <dbReference type="ARBA" id="ARBA00023303"/>
    </source>
</evidence>
<name>A0AAV2ER78_9ROSI</name>
<sequence>MNLLNLAYLALIAVFYLFLCRGTAGGSSNSRSAVGIGAILDVGSRVGREEKTAIEIALHNFNTKSSNTRHNFSVYFRDPQSDPLKAAYAAEGLIKTQKVEAIVGMHTWAESAMVGEVGSRAQIPLLSLSPSSISAPLKQLRWPFLINLAGSNGSEEIQCIAALVRFYSWKRVVVIYEDDAYGGNSGKLDLLAEALQKSDSEIEHRLIFPPYNSLVNGSKELVRDELIGLFRKQSRVFIVLQASLPMAIDIFREAKSVGLSGRDSAWIVTEGITSLLDSVEDSVISSMEGTLGIKRDFPNHGGDYENFKSQFRGKFRSEYPEEDNLVPGIHALRAYDGIRAIAEAAEKRKTGEKIMLSGNFTGLSGEICLTAGGEPCPVPLLRVVNVVGRSYRELDFWLPGFGFSKTRNVHVTEEESGLSGTVMWPGDLVDRPPTGWAMPTDSKPLRIVIPKRTSFEKFASWPDGKKRPEGYCISLFDKVLRQLNYALPHEYFCYDGPYDDLIQGVYNQTYDAAVGDITILADRYKYVDFTQPFTESGLSTIVPSSPDDSAWMFTKPFDFKMWTMCLALLAYTIVVVWFMEHNSNPEFQGPWNAQLGTALWFIFCSLFFVQKEKINNNITRVAVVVWFCVVFILTQSYTASLTSMLTVKRLGPDFEILKQNKLYVGCDNDSFVKNYLETVLDFQPDRIRIFDNESQYTTAFETKEIAAAFLEIPYEKIFINKHCGEYTTTRASNRFGGFGFAFQKGSPIARDFSEAILSLSEDGTLRKLEEEWFGPVTECPTSDKLTLHSFVGLFSISAGTSTMCLIIFLIRLKRHGGKMARVHDVDEEETGSLAGEDMGSGSGKPGGPTPSRAVTFPAEHGLSHQWWRSTSCRWRSVGSSDPVEEASPAVIEMPKF</sequence>
<keyword evidence="10" id="KW-0325">Glycoprotein</keyword>
<dbReference type="InterPro" id="IPR019594">
    <property type="entry name" value="Glu/Gly-bd"/>
</dbReference>
<keyword evidence="11 13" id="KW-1071">Ligand-gated ion channel</keyword>
<dbReference type="FunFam" id="3.40.50.2300:FF:000188">
    <property type="entry name" value="Glutamate receptor"/>
    <property type="match status" value="1"/>
</dbReference>
<feature type="domain" description="Ionotropic glutamate receptor C-terminal" evidence="16">
    <location>
        <begin position="446"/>
        <end position="775"/>
    </location>
</feature>
<keyword evidence="5" id="KW-0732">Signal</keyword>
<keyword evidence="7 13" id="KW-0406">Ion transport</keyword>
<evidence type="ECO:0000256" key="2">
    <source>
        <dbReference type="ARBA" id="ARBA00008685"/>
    </source>
</evidence>
<keyword evidence="18" id="KW-1185">Reference proteome</keyword>
<evidence type="ECO:0000256" key="1">
    <source>
        <dbReference type="ARBA" id="ARBA00004141"/>
    </source>
</evidence>
<keyword evidence="9 13" id="KW-0675">Receptor</keyword>
<comment type="function">
    <text evidence="13">Glutamate-gated receptor that probably acts as non-selective cation channel.</text>
</comment>
<evidence type="ECO:0000256" key="15">
    <source>
        <dbReference type="SAM" id="Phobius"/>
    </source>
</evidence>
<dbReference type="InterPro" id="IPR028082">
    <property type="entry name" value="Peripla_BP_I"/>
</dbReference>
<dbReference type="PIRSF" id="PIRSF037090">
    <property type="entry name" value="Iontro_Glu-like_rcpt_pln"/>
    <property type="match status" value="1"/>
</dbReference>
<keyword evidence="6 15" id="KW-1133">Transmembrane helix</keyword>
<dbReference type="Gene3D" id="3.40.50.2300">
    <property type="match status" value="1"/>
</dbReference>
<evidence type="ECO:0000313" key="18">
    <source>
        <dbReference type="Proteomes" id="UP001497516"/>
    </source>
</evidence>
<feature type="transmembrane region" description="Helical" evidence="15">
    <location>
        <begin position="6"/>
        <end position="24"/>
    </location>
</feature>
<dbReference type="AlphaFoldDB" id="A0AAV2ER78"/>
<dbReference type="SUPFAM" id="SSF53850">
    <property type="entry name" value="Periplasmic binding protein-like II"/>
    <property type="match status" value="1"/>
</dbReference>
<feature type="transmembrane region" description="Helical" evidence="15">
    <location>
        <begin position="790"/>
        <end position="810"/>
    </location>
</feature>